<comment type="caution">
    <text evidence="4">The sequence shown here is derived from an EMBL/GenBank/DDBJ whole genome shotgun (WGS) entry which is preliminary data.</text>
</comment>
<dbReference type="EMBL" id="DYZA01000033">
    <property type="protein sequence ID" value="HJD96382.1"/>
    <property type="molecule type" value="Genomic_DNA"/>
</dbReference>
<dbReference type="SUPFAM" id="SSF52218">
    <property type="entry name" value="Flavoproteins"/>
    <property type="match status" value="1"/>
</dbReference>
<reference evidence="4" key="1">
    <citation type="journal article" date="2021" name="PeerJ">
        <title>Extensive microbial diversity within the chicken gut microbiome revealed by metagenomics and culture.</title>
        <authorList>
            <person name="Gilroy R."/>
            <person name="Ravi A."/>
            <person name="Getino M."/>
            <person name="Pursley I."/>
            <person name="Horton D.L."/>
            <person name="Alikhan N.F."/>
            <person name="Baker D."/>
            <person name="Gharbi K."/>
            <person name="Hall N."/>
            <person name="Watson M."/>
            <person name="Adriaenssens E.M."/>
            <person name="Foster-Nyarko E."/>
            <person name="Jarju S."/>
            <person name="Secka A."/>
            <person name="Antonio M."/>
            <person name="Oren A."/>
            <person name="Chaudhuri R.R."/>
            <person name="La Ragione R."/>
            <person name="Hildebrand F."/>
            <person name="Pallen M.J."/>
        </authorList>
    </citation>
    <scope>NUCLEOTIDE SEQUENCE</scope>
    <source>
        <strain evidence="4">ChiGjej2B2-19336</strain>
    </source>
</reference>
<name>A0A921AV45_9BACT</name>
<dbReference type="Gene3D" id="3.40.50.360">
    <property type="match status" value="1"/>
</dbReference>
<dbReference type="Pfam" id="PF03358">
    <property type="entry name" value="FMN_red"/>
    <property type="match status" value="1"/>
</dbReference>
<organism evidence="4 5">
    <name type="scientific">Mailhella massiliensis</name>
    <dbReference type="NCBI Taxonomy" id="1903261"/>
    <lineage>
        <taxon>Bacteria</taxon>
        <taxon>Pseudomonadati</taxon>
        <taxon>Thermodesulfobacteriota</taxon>
        <taxon>Desulfovibrionia</taxon>
        <taxon>Desulfovibrionales</taxon>
        <taxon>Desulfovibrionaceae</taxon>
        <taxon>Mailhella</taxon>
    </lineage>
</organism>
<reference evidence="4" key="2">
    <citation type="submission" date="2021-09" db="EMBL/GenBank/DDBJ databases">
        <authorList>
            <person name="Gilroy R."/>
        </authorList>
    </citation>
    <scope>NUCLEOTIDE SEQUENCE</scope>
    <source>
        <strain evidence="4">ChiGjej2B2-19336</strain>
    </source>
</reference>
<proteinExistence type="predicted"/>
<dbReference type="GO" id="GO:0016491">
    <property type="term" value="F:oxidoreductase activity"/>
    <property type="evidence" value="ECO:0007669"/>
    <property type="project" value="InterPro"/>
</dbReference>
<dbReference type="Proteomes" id="UP000698963">
    <property type="component" value="Unassembled WGS sequence"/>
</dbReference>
<evidence type="ECO:0000313" key="5">
    <source>
        <dbReference type="Proteomes" id="UP000698963"/>
    </source>
</evidence>
<sequence length="244" mass="28500">MKALAFNCSPRKQPWTTATLLEKALEGAASQGAETRLYHMFDYTFTGCRSCYLCKRLGHENDAKCFLKDDLTPILEDARDADLLFLGSPIYYYAETGCFRNLFERLLYPWSVMTAGTRTQFPRIINTALFYSMNLREDQIGERESPPYPEHFRLEVMEKSQFFMARTFGCCEVFLCTETQQVKDFSKYRMSVREPEARIRRRKEVFPEDCRRAFELGARLAANPPVERQLAWQRDERAAMLVHG</sequence>
<feature type="domain" description="NADPH-dependent FMN reductase-like" evidence="3">
    <location>
        <begin position="1"/>
        <end position="107"/>
    </location>
</feature>
<dbReference type="RefSeq" id="WP_304120665.1">
    <property type="nucleotide sequence ID" value="NZ_DYZA01000033.1"/>
</dbReference>
<evidence type="ECO:0000256" key="1">
    <source>
        <dbReference type="ARBA" id="ARBA00022630"/>
    </source>
</evidence>
<dbReference type="InterPro" id="IPR005025">
    <property type="entry name" value="FMN_Rdtase-like_dom"/>
</dbReference>
<accession>A0A921AV45</accession>
<dbReference type="InterPro" id="IPR029039">
    <property type="entry name" value="Flavoprotein-like_sf"/>
</dbReference>
<dbReference type="PANTHER" id="PTHR43278:SF2">
    <property type="entry name" value="IRON-SULFUR FLAVOPROTEIN"/>
    <property type="match status" value="1"/>
</dbReference>
<keyword evidence="1" id="KW-0285">Flavoprotein</keyword>
<evidence type="ECO:0000313" key="4">
    <source>
        <dbReference type="EMBL" id="HJD96382.1"/>
    </source>
</evidence>
<dbReference type="AlphaFoldDB" id="A0A921AV45"/>
<gene>
    <name evidence="4" type="ORF">K8W16_01880</name>
</gene>
<evidence type="ECO:0000256" key="2">
    <source>
        <dbReference type="ARBA" id="ARBA00022643"/>
    </source>
</evidence>
<protein>
    <submittedName>
        <fullName evidence="4">Flavodoxin family protein</fullName>
    </submittedName>
</protein>
<keyword evidence="2" id="KW-0288">FMN</keyword>
<evidence type="ECO:0000259" key="3">
    <source>
        <dbReference type="Pfam" id="PF03358"/>
    </source>
</evidence>
<dbReference type="InterPro" id="IPR051796">
    <property type="entry name" value="ISF_SsuE-like"/>
</dbReference>
<dbReference type="PANTHER" id="PTHR43278">
    <property type="entry name" value="NAD(P)H-DEPENDENT FMN-CONTAINING OXIDOREDUCTASE YWQN-RELATED"/>
    <property type="match status" value="1"/>
</dbReference>